<dbReference type="Pfam" id="PF03404">
    <property type="entry name" value="Mo-co_dimer"/>
    <property type="match status" value="1"/>
</dbReference>
<dbReference type="PROSITE" id="PS51318">
    <property type="entry name" value="TAT"/>
    <property type="match status" value="1"/>
</dbReference>
<dbReference type="Pfam" id="PF00174">
    <property type="entry name" value="Oxidored_molyb"/>
    <property type="match status" value="1"/>
</dbReference>
<keyword evidence="2" id="KW-0500">Molybdenum</keyword>
<sequence length="444" mass="48852">MTRKLDQIERDLVQKVKRGEIGRRDLFRVSAAGATALAMGGGSLAVTAGAARADTGGPNYKDMGRVMPIGGANATGRWFDYSTLITPVEQFYVRNHYPTPRAADYPELDPANWKVRIHGAGVANPIELSYEDLLALPSRSIFATMECHGNGRNLFWEQQGMMDVTGGPWGLGAVGLAEWTYVPMSVIFDLVGLQDTAVEALFQSGVDGEDMRRPMPVADILERPDDIGLAYMMNGLPLQPDHGFPVRALVPGWGGTASIKWLTEIRIEPHRFWARLNVRNEAYIGPEHAADTPGPHDEYLDGVTAADVVGTMVRWMNVKSTLTVPLVLDQSPNLPSNYPLDRGELPVMTAGQHTMAGYAWAPDGVREVHYRLNGSGWQRAALVPPNLGRYTWVRFEFPWDATAGVHEIETRATDNSGVTQPATYPFNLLGMTNNAIPRFRIEVV</sequence>
<evidence type="ECO:0000256" key="4">
    <source>
        <dbReference type="ARBA" id="ARBA00023002"/>
    </source>
</evidence>
<dbReference type="InterPro" id="IPR006311">
    <property type="entry name" value="TAT_signal"/>
</dbReference>
<dbReference type="GO" id="GO:0020037">
    <property type="term" value="F:heme binding"/>
    <property type="evidence" value="ECO:0007669"/>
    <property type="project" value="TreeGrafter"/>
</dbReference>
<dbReference type="RefSeq" id="WP_109670314.1">
    <property type="nucleotide sequence ID" value="NZ_QGGW01000010.1"/>
</dbReference>
<name>A0A316GB96_9RHOB</name>
<dbReference type="EMBL" id="QGGW01000010">
    <property type="protein sequence ID" value="PWK58184.1"/>
    <property type="molecule type" value="Genomic_DNA"/>
</dbReference>
<evidence type="ECO:0000256" key="1">
    <source>
        <dbReference type="ARBA" id="ARBA00001924"/>
    </source>
</evidence>
<dbReference type="GO" id="GO:0006790">
    <property type="term" value="P:sulfur compound metabolic process"/>
    <property type="evidence" value="ECO:0007669"/>
    <property type="project" value="TreeGrafter"/>
</dbReference>
<evidence type="ECO:0000256" key="2">
    <source>
        <dbReference type="ARBA" id="ARBA00022505"/>
    </source>
</evidence>
<proteinExistence type="predicted"/>
<gene>
    <name evidence="7" type="ORF">C7455_110125</name>
</gene>
<dbReference type="Gene3D" id="3.90.420.10">
    <property type="entry name" value="Oxidoreductase, molybdopterin-binding domain"/>
    <property type="match status" value="1"/>
</dbReference>
<dbReference type="SUPFAM" id="SSF81296">
    <property type="entry name" value="E set domains"/>
    <property type="match status" value="1"/>
</dbReference>
<comment type="caution">
    <text evidence="7">The sequence shown here is derived from an EMBL/GenBank/DDBJ whole genome shotgun (WGS) entry which is preliminary data.</text>
</comment>
<dbReference type="InterPro" id="IPR036374">
    <property type="entry name" value="OxRdtase_Mopterin-bd_sf"/>
</dbReference>
<dbReference type="PRINTS" id="PR00407">
    <property type="entry name" value="EUMOPTERIN"/>
</dbReference>
<dbReference type="AlphaFoldDB" id="A0A316GB96"/>
<dbReference type="InterPro" id="IPR005066">
    <property type="entry name" value="MoCF_OxRdtse_dimer"/>
</dbReference>
<dbReference type="PANTHER" id="PTHR19372:SF7">
    <property type="entry name" value="SULFITE OXIDASE, MITOCHONDRIAL"/>
    <property type="match status" value="1"/>
</dbReference>
<dbReference type="OrthoDB" id="9778777at2"/>
<keyword evidence="3" id="KW-0479">Metal-binding</keyword>
<evidence type="ECO:0000256" key="3">
    <source>
        <dbReference type="ARBA" id="ARBA00022723"/>
    </source>
</evidence>
<evidence type="ECO:0000259" key="5">
    <source>
        <dbReference type="Pfam" id="PF00174"/>
    </source>
</evidence>
<protein>
    <submittedName>
        <fullName evidence="7">DMSO/TMAO reductase YedYZ molybdopterin-dependent catalytic subunit</fullName>
    </submittedName>
</protein>
<organism evidence="7 8">
    <name type="scientific">Roseicyclus mahoneyensis</name>
    <dbReference type="NCBI Taxonomy" id="164332"/>
    <lineage>
        <taxon>Bacteria</taxon>
        <taxon>Pseudomonadati</taxon>
        <taxon>Pseudomonadota</taxon>
        <taxon>Alphaproteobacteria</taxon>
        <taxon>Rhodobacterales</taxon>
        <taxon>Roseobacteraceae</taxon>
        <taxon>Roseicyclus</taxon>
    </lineage>
</organism>
<feature type="domain" description="Oxidoreductase molybdopterin-binding" evidence="5">
    <location>
        <begin position="104"/>
        <end position="270"/>
    </location>
</feature>
<dbReference type="InterPro" id="IPR008335">
    <property type="entry name" value="Mopterin_OxRdtase_euk"/>
</dbReference>
<dbReference type="InterPro" id="IPR014756">
    <property type="entry name" value="Ig_E-set"/>
</dbReference>
<dbReference type="InterPro" id="IPR000572">
    <property type="entry name" value="OxRdtase_Mopterin-bd_dom"/>
</dbReference>
<dbReference type="GO" id="GO:0008482">
    <property type="term" value="F:sulfite oxidase activity"/>
    <property type="evidence" value="ECO:0007669"/>
    <property type="project" value="TreeGrafter"/>
</dbReference>
<dbReference type="GO" id="GO:0043546">
    <property type="term" value="F:molybdopterin cofactor binding"/>
    <property type="evidence" value="ECO:0007669"/>
    <property type="project" value="TreeGrafter"/>
</dbReference>
<dbReference type="GO" id="GO:0030151">
    <property type="term" value="F:molybdenum ion binding"/>
    <property type="evidence" value="ECO:0007669"/>
    <property type="project" value="InterPro"/>
</dbReference>
<dbReference type="Gene3D" id="2.60.40.650">
    <property type="match status" value="1"/>
</dbReference>
<accession>A0A316GB96</accession>
<reference evidence="7 8" key="1">
    <citation type="submission" date="2018-05" db="EMBL/GenBank/DDBJ databases">
        <title>Genomic Encyclopedia of Type Strains, Phase IV (KMG-IV): sequencing the most valuable type-strain genomes for metagenomic binning, comparative biology and taxonomic classification.</title>
        <authorList>
            <person name="Goeker M."/>
        </authorList>
    </citation>
    <scope>NUCLEOTIDE SEQUENCE [LARGE SCALE GENOMIC DNA]</scope>
    <source>
        <strain evidence="7 8">DSM 16097</strain>
    </source>
</reference>
<dbReference type="Proteomes" id="UP000245708">
    <property type="component" value="Unassembled WGS sequence"/>
</dbReference>
<keyword evidence="4" id="KW-0560">Oxidoreductase</keyword>
<evidence type="ECO:0000259" key="6">
    <source>
        <dbReference type="Pfam" id="PF03404"/>
    </source>
</evidence>
<feature type="domain" description="Moybdenum cofactor oxidoreductase dimerisation" evidence="6">
    <location>
        <begin position="350"/>
        <end position="442"/>
    </location>
</feature>
<evidence type="ECO:0000313" key="7">
    <source>
        <dbReference type="EMBL" id="PWK58184.1"/>
    </source>
</evidence>
<evidence type="ECO:0000313" key="8">
    <source>
        <dbReference type="Proteomes" id="UP000245708"/>
    </source>
</evidence>
<dbReference type="SUPFAM" id="SSF56524">
    <property type="entry name" value="Oxidoreductase molybdopterin-binding domain"/>
    <property type="match status" value="1"/>
</dbReference>
<comment type="cofactor">
    <cofactor evidence="1">
        <name>Mo-molybdopterin</name>
        <dbReference type="ChEBI" id="CHEBI:71302"/>
    </cofactor>
</comment>
<dbReference type="PANTHER" id="PTHR19372">
    <property type="entry name" value="SULFITE REDUCTASE"/>
    <property type="match status" value="1"/>
</dbReference>
<keyword evidence="8" id="KW-1185">Reference proteome</keyword>